<evidence type="ECO:0000313" key="2">
    <source>
        <dbReference type="EMBL" id="TDG70609.1"/>
    </source>
</evidence>
<protein>
    <submittedName>
        <fullName evidence="2">Uncharacterized protein</fullName>
    </submittedName>
</protein>
<accession>A0A4R5NBZ4</accession>
<keyword evidence="3" id="KW-1185">Reference proteome</keyword>
<dbReference type="EMBL" id="PUFN01000024">
    <property type="protein sequence ID" value="TDG70609.1"/>
    <property type="molecule type" value="Genomic_DNA"/>
</dbReference>
<keyword evidence="1" id="KW-0472">Membrane</keyword>
<dbReference type="OrthoDB" id="2324282at2"/>
<evidence type="ECO:0000313" key="3">
    <source>
        <dbReference type="Proteomes" id="UP000295257"/>
    </source>
</evidence>
<comment type="caution">
    <text evidence="2">The sequence shown here is derived from an EMBL/GenBank/DDBJ whole genome shotgun (WGS) entry which is preliminary data.</text>
</comment>
<keyword evidence="1" id="KW-1133">Transmembrane helix</keyword>
<dbReference type="AlphaFoldDB" id="A0A4R5NBZ4"/>
<organism evidence="2 3">
    <name type="scientific">Companilactobacillus farciminis</name>
    <dbReference type="NCBI Taxonomy" id="1612"/>
    <lineage>
        <taxon>Bacteria</taxon>
        <taxon>Bacillati</taxon>
        <taxon>Bacillota</taxon>
        <taxon>Bacilli</taxon>
        <taxon>Lactobacillales</taxon>
        <taxon>Lactobacillaceae</taxon>
        <taxon>Companilactobacillus</taxon>
    </lineage>
</organism>
<proteinExistence type="predicted"/>
<feature type="transmembrane region" description="Helical" evidence="1">
    <location>
        <begin position="6"/>
        <end position="23"/>
    </location>
</feature>
<keyword evidence="1" id="KW-0812">Transmembrane</keyword>
<gene>
    <name evidence="2" type="ORF">C5L30_001400</name>
</gene>
<dbReference type="RefSeq" id="WP_010019667.1">
    <property type="nucleotide sequence ID" value="NZ_PUFN01000024.1"/>
</dbReference>
<dbReference type="Proteomes" id="UP000295257">
    <property type="component" value="Unassembled WGS sequence"/>
</dbReference>
<sequence>MTLTIIDYLIIAIIGYLLITYALPPALVKANIKHDEIALKLQFDELYEKIVDLTTDNSIFKDLPKDEQKIGKSQLKDFSDKCFEIYSNEDDDIKNRYHKLLDYKNQIEKFRSSIQKETA</sequence>
<reference evidence="2 3" key="1">
    <citation type="journal article" date="2019" name="Appl. Microbiol. Biotechnol.">
        <title>Uncovering carbohydrate metabolism through a genotype-phenotype association study of 56 lactic acid bacteria genomes.</title>
        <authorList>
            <person name="Buron-Moles G."/>
            <person name="Chailyan A."/>
            <person name="Dolejs I."/>
            <person name="Forster J."/>
            <person name="Miks M.H."/>
        </authorList>
    </citation>
    <scope>NUCLEOTIDE SEQUENCE [LARGE SCALE GENOMIC DNA]</scope>
    <source>
        <strain evidence="2 3">ATCC 29644</strain>
    </source>
</reference>
<name>A0A4R5NBZ4_9LACO</name>
<evidence type="ECO:0000256" key="1">
    <source>
        <dbReference type="SAM" id="Phobius"/>
    </source>
</evidence>